<gene>
    <name evidence="2" type="ORF">GCM10007981_12620</name>
</gene>
<evidence type="ECO:0000256" key="1">
    <source>
        <dbReference type="SAM" id="MobiDB-lite"/>
    </source>
</evidence>
<proteinExistence type="predicted"/>
<accession>A0A830GU24</accession>
<sequence>MNGLVLSIISRDRWTSGLELSRALNRRLDEGDFMEIASSGDVDVFYDVAEDEYYLRLKPLQAQEPSPEGSALPSVRLPEEPVPKPSFEEELKSAGPDWRDRYEELVKRGLIREVYINGMAFVVSSKLPGESLQHGVHLE</sequence>
<organism evidence="2 3">
    <name type="scientific">Thermocladium modestius</name>
    <dbReference type="NCBI Taxonomy" id="62609"/>
    <lineage>
        <taxon>Archaea</taxon>
        <taxon>Thermoproteota</taxon>
        <taxon>Thermoprotei</taxon>
        <taxon>Thermoproteales</taxon>
        <taxon>Thermoproteaceae</taxon>
        <taxon>Thermocladium</taxon>
    </lineage>
</organism>
<dbReference type="EMBL" id="BMNL01000003">
    <property type="protein sequence ID" value="GGP21312.1"/>
    <property type="molecule type" value="Genomic_DNA"/>
</dbReference>
<dbReference type="RefSeq" id="WP_188596589.1">
    <property type="nucleotide sequence ID" value="NZ_BMNL01000003.1"/>
</dbReference>
<feature type="region of interest" description="Disordered" evidence="1">
    <location>
        <begin position="60"/>
        <end position="93"/>
    </location>
</feature>
<dbReference type="Proteomes" id="UP000610960">
    <property type="component" value="Unassembled WGS sequence"/>
</dbReference>
<feature type="compositionally biased region" description="Basic and acidic residues" evidence="1">
    <location>
        <begin position="77"/>
        <end position="93"/>
    </location>
</feature>
<evidence type="ECO:0000313" key="3">
    <source>
        <dbReference type="Proteomes" id="UP000610960"/>
    </source>
</evidence>
<evidence type="ECO:0000313" key="2">
    <source>
        <dbReference type="EMBL" id="GGP21312.1"/>
    </source>
</evidence>
<protein>
    <submittedName>
        <fullName evidence="2">Uncharacterized protein</fullName>
    </submittedName>
</protein>
<reference evidence="2" key="2">
    <citation type="submission" date="2020-09" db="EMBL/GenBank/DDBJ databases">
        <authorList>
            <person name="Sun Q."/>
            <person name="Ohkuma M."/>
        </authorList>
    </citation>
    <scope>NUCLEOTIDE SEQUENCE</scope>
    <source>
        <strain evidence="2">JCM 10088</strain>
    </source>
</reference>
<reference evidence="2" key="1">
    <citation type="journal article" date="2014" name="Int. J. Syst. Evol. Microbiol.">
        <title>Complete genome sequence of Corynebacterium casei LMG S-19264T (=DSM 44701T), isolated from a smear-ripened cheese.</title>
        <authorList>
            <consortium name="US DOE Joint Genome Institute (JGI-PGF)"/>
            <person name="Walter F."/>
            <person name="Albersmeier A."/>
            <person name="Kalinowski J."/>
            <person name="Ruckert C."/>
        </authorList>
    </citation>
    <scope>NUCLEOTIDE SEQUENCE</scope>
    <source>
        <strain evidence="2">JCM 10088</strain>
    </source>
</reference>
<dbReference type="AlphaFoldDB" id="A0A830GU24"/>
<keyword evidence="3" id="KW-1185">Reference proteome</keyword>
<name>A0A830GU24_9CREN</name>
<comment type="caution">
    <text evidence="2">The sequence shown here is derived from an EMBL/GenBank/DDBJ whole genome shotgun (WGS) entry which is preliminary data.</text>
</comment>